<proteinExistence type="predicted"/>
<dbReference type="SUPFAM" id="SSF160651">
    <property type="entry name" value="FLJ32549 C-terminal domain-like"/>
    <property type="match status" value="1"/>
</dbReference>
<dbReference type="SUPFAM" id="SSF158548">
    <property type="entry name" value="FLJ32549 domain-like"/>
    <property type="match status" value="1"/>
</dbReference>
<gene>
    <name evidence="1" type="ORF">KUTeg_000203</name>
</gene>
<reference evidence="1 2" key="1">
    <citation type="submission" date="2022-12" db="EMBL/GenBank/DDBJ databases">
        <title>Chromosome-level genome of Tegillarca granosa.</title>
        <authorList>
            <person name="Kim J."/>
        </authorList>
    </citation>
    <scope>NUCLEOTIDE SEQUENCE [LARGE SCALE GENOMIC DNA]</scope>
    <source>
        <strain evidence="1">Teg-2019</strain>
        <tissue evidence="1">Adductor muscle</tissue>
    </source>
</reference>
<dbReference type="EMBL" id="JARBDR010000018">
    <property type="protein sequence ID" value="KAJ8321732.1"/>
    <property type="molecule type" value="Genomic_DNA"/>
</dbReference>
<dbReference type="InterPro" id="IPR018544">
    <property type="entry name" value="KICS_2"/>
</dbReference>
<evidence type="ECO:0000313" key="2">
    <source>
        <dbReference type="Proteomes" id="UP001217089"/>
    </source>
</evidence>
<comment type="caution">
    <text evidence="1">The sequence shown here is derived from an EMBL/GenBank/DDBJ whole genome shotgun (WGS) entry which is preliminary data.</text>
</comment>
<dbReference type="PANTHER" id="PTHR31581">
    <property type="entry name" value="KICSTOR COMPLEX PROTEIN C12ORF66"/>
    <property type="match status" value="1"/>
</dbReference>
<dbReference type="PANTHER" id="PTHR31581:SF1">
    <property type="entry name" value="KICSTOR SUBUNIT 2"/>
    <property type="match status" value="1"/>
</dbReference>
<dbReference type="Gene3D" id="1.10.3450.30">
    <property type="match status" value="1"/>
</dbReference>
<name>A0ABQ9G0B5_TEGGR</name>
<dbReference type="Proteomes" id="UP001217089">
    <property type="component" value="Unassembled WGS sequence"/>
</dbReference>
<accession>A0ABQ9G0B5</accession>
<keyword evidence="2" id="KW-1185">Reference proteome</keyword>
<dbReference type="Pfam" id="PF09404">
    <property type="entry name" value="C12orf66_like"/>
    <property type="match status" value="1"/>
</dbReference>
<dbReference type="InterPro" id="IPR038060">
    <property type="entry name" value="C12orf66-like_central_sf"/>
</dbReference>
<sequence>MSQFATAEKAYMSLGFLEHKGFFSRQRDSVNTEKLVSNFELEFHKVEDTVLNTDQEKYGLSHMAVEFEKLLGHLCGQLCQYLTARQRIMELYPFLVNTKVIHLMGTQRNINFVDLTIVIKEIIETYSKSFHHPLLSSLRTNFIFECDIINHLLQAQILMSEWQYLPSLLELHQAHSKLNTWGATAQIKEHKKSTFGSSSKHGPFPQLYFWLLKYKAQLVSKFSLYFYDVLSKQSTPTEMKSLLSRTSDDFVTKIINFQKKTDATHISIVFDIQGVESTYAGPGYHFPGKFSEPPRGLAGFPAIFSYPGDKPLSHWPNVVMMISGQQPELHSQEKLNCLFDKSAQSTYFLTTVDTRMTMVVIFETKKGEKDSYINHFMSDLATQLKCTKLFSALKPGSKG</sequence>
<evidence type="ECO:0000313" key="1">
    <source>
        <dbReference type="EMBL" id="KAJ8321732.1"/>
    </source>
</evidence>
<organism evidence="1 2">
    <name type="scientific">Tegillarca granosa</name>
    <name type="common">Malaysian cockle</name>
    <name type="synonym">Anadara granosa</name>
    <dbReference type="NCBI Taxonomy" id="220873"/>
    <lineage>
        <taxon>Eukaryota</taxon>
        <taxon>Metazoa</taxon>
        <taxon>Spiralia</taxon>
        <taxon>Lophotrochozoa</taxon>
        <taxon>Mollusca</taxon>
        <taxon>Bivalvia</taxon>
        <taxon>Autobranchia</taxon>
        <taxon>Pteriomorphia</taxon>
        <taxon>Arcoida</taxon>
        <taxon>Arcoidea</taxon>
        <taxon>Arcidae</taxon>
        <taxon>Tegillarca</taxon>
    </lineage>
</organism>
<protein>
    <submittedName>
        <fullName evidence="1">Uncharacterized protein</fullName>
    </submittedName>
</protein>